<keyword evidence="4" id="KW-0732">Signal</keyword>
<evidence type="ECO:0000256" key="2">
    <source>
        <dbReference type="PROSITE-ProRule" id="PRU00302"/>
    </source>
</evidence>
<keyword evidence="2" id="KW-0768">Sushi</keyword>
<dbReference type="Gene3D" id="2.10.70.10">
    <property type="entry name" value="Complement Module, domain 1"/>
    <property type="match status" value="1"/>
</dbReference>
<comment type="caution">
    <text evidence="2">Lacks conserved residue(s) required for the propagation of feature annotation.</text>
</comment>
<evidence type="ECO:0000313" key="7">
    <source>
        <dbReference type="Proteomes" id="UP000828390"/>
    </source>
</evidence>
<dbReference type="SUPFAM" id="SSF57535">
    <property type="entry name" value="Complement control module/SCR domain"/>
    <property type="match status" value="1"/>
</dbReference>
<dbReference type="SMART" id="SM00032">
    <property type="entry name" value="CCP"/>
    <property type="match status" value="1"/>
</dbReference>
<feature type="signal peptide" evidence="4">
    <location>
        <begin position="1"/>
        <end position="22"/>
    </location>
</feature>
<evidence type="ECO:0000313" key="6">
    <source>
        <dbReference type="EMBL" id="KAH3714955.1"/>
    </source>
</evidence>
<feature type="transmembrane region" description="Helical" evidence="3">
    <location>
        <begin position="152"/>
        <end position="177"/>
    </location>
</feature>
<keyword evidence="3" id="KW-1133">Transmembrane helix</keyword>
<feature type="domain" description="Sushi" evidence="5">
    <location>
        <begin position="86"/>
        <end position="145"/>
    </location>
</feature>
<sequence>MWRSYNLELVILFGYCFCNLYAVPYSCYADVCNADTSAQFCDVIYRRCRRCEDVRTDCFSRMMTYNCTDYCYDMKHGHDMEQLRVSGCNTPSPPEHGRYHVNTIRVSYNTTLMVTCDTGYSLLDGDQYICNNFSMWTGTRPFCKVSETGSCVLTAVILMVIAIAIVIVTLIGLFCGYKRCQNNMYLQHTCKHNKHCDTNNSNCDQNLISTDPPHQKGDIATNIPQSTEQTMFIRNSHDTFGFEHT</sequence>
<reference evidence="6" key="1">
    <citation type="journal article" date="2019" name="bioRxiv">
        <title>The Genome of the Zebra Mussel, Dreissena polymorpha: A Resource for Invasive Species Research.</title>
        <authorList>
            <person name="McCartney M.A."/>
            <person name="Auch B."/>
            <person name="Kono T."/>
            <person name="Mallez S."/>
            <person name="Zhang Y."/>
            <person name="Obille A."/>
            <person name="Becker A."/>
            <person name="Abrahante J.E."/>
            <person name="Garbe J."/>
            <person name="Badalamenti J.P."/>
            <person name="Herman A."/>
            <person name="Mangelson H."/>
            <person name="Liachko I."/>
            <person name="Sullivan S."/>
            <person name="Sone E.D."/>
            <person name="Koren S."/>
            <person name="Silverstein K.A.T."/>
            <person name="Beckman K.B."/>
            <person name="Gohl D.M."/>
        </authorList>
    </citation>
    <scope>NUCLEOTIDE SEQUENCE</scope>
    <source>
        <strain evidence="6">Duluth1</strain>
        <tissue evidence="6">Whole animal</tissue>
    </source>
</reference>
<dbReference type="InterPro" id="IPR000436">
    <property type="entry name" value="Sushi_SCR_CCP_dom"/>
</dbReference>
<keyword evidence="3" id="KW-0812">Transmembrane</keyword>
<feature type="chain" id="PRO_5039017449" description="Sushi domain-containing protein" evidence="4">
    <location>
        <begin position="23"/>
        <end position="245"/>
    </location>
</feature>
<dbReference type="Pfam" id="PF00084">
    <property type="entry name" value="Sushi"/>
    <property type="match status" value="1"/>
</dbReference>
<dbReference type="EMBL" id="JAIWYP010000013">
    <property type="protein sequence ID" value="KAH3714955.1"/>
    <property type="molecule type" value="Genomic_DNA"/>
</dbReference>
<dbReference type="AlphaFoldDB" id="A0A9D4C0K8"/>
<keyword evidence="3" id="KW-0472">Membrane</keyword>
<protein>
    <recommendedName>
        <fullName evidence="5">Sushi domain-containing protein</fullName>
    </recommendedName>
</protein>
<dbReference type="CDD" id="cd00033">
    <property type="entry name" value="CCP"/>
    <property type="match status" value="1"/>
</dbReference>
<evidence type="ECO:0000256" key="1">
    <source>
        <dbReference type="ARBA" id="ARBA00023157"/>
    </source>
</evidence>
<dbReference type="Proteomes" id="UP000828390">
    <property type="component" value="Unassembled WGS sequence"/>
</dbReference>
<evidence type="ECO:0000259" key="5">
    <source>
        <dbReference type="PROSITE" id="PS50923"/>
    </source>
</evidence>
<evidence type="ECO:0000256" key="3">
    <source>
        <dbReference type="SAM" id="Phobius"/>
    </source>
</evidence>
<organism evidence="6 7">
    <name type="scientific">Dreissena polymorpha</name>
    <name type="common">Zebra mussel</name>
    <name type="synonym">Mytilus polymorpha</name>
    <dbReference type="NCBI Taxonomy" id="45954"/>
    <lineage>
        <taxon>Eukaryota</taxon>
        <taxon>Metazoa</taxon>
        <taxon>Spiralia</taxon>
        <taxon>Lophotrochozoa</taxon>
        <taxon>Mollusca</taxon>
        <taxon>Bivalvia</taxon>
        <taxon>Autobranchia</taxon>
        <taxon>Heteroconchia</taxon>
        <taxon>Euheterodonta</taxon>
        <taxon>Imparidentia</taxon>
        <taxon>Neoheterodontei</taxon>
        <taxon>Myida</taxon>
        <taxon>Dreissenoidea</taxon>
        <taxon>Dreissenidae</taxon>
        <taxon>Dreissena</taxon>
    </lineage>
</organism>
<accession>A0A9D4C0K8</accession>
<dbReference type="InterPro" id="IPR035976">
    <property type="entry name" value="Sushi/SCR/CCP_sf"/>
</dbReference>
<keyword evidence="1 2" id="KW-1015">Disulfide bond</keyword>
<feature type="disulfide bond" evidence="2">
    <location>
        <begin position="116"/>
        <end position="143"/>
    </location>
</feature>
<proteinExistence type="predicted"/>
<comment type="caution">
    <text evidence="6">The sequence shown here is derived from an EMBL/GenBank/DDBJ whole genome shotgun (WGS) entry which is preliminary data.</text>
</comment>
<reference evidence="6" key="2">
    <citation type="submission" date="2020-11" db="EMBL/GenBank/DDBJ databases">
        <authorList>
            <person name="McCartney M.A."/>
            <person name="Auch B."/>
            <person name="Kono T."/>
            <person name="Mallez S."/>
            <person name="Becker A."/>
            <person name="Gohl D.M."/>
            <person name="Silverstein K.A.T."/>
            <person name="Koren S."/>
            <person name="Bechman K.B."/>
            <person name="Herman A."/>
            <person name="Abrahante J.E."/>
            <person name="Garbe J."/>
        </authorList>
    </citation>
    <scope>NUCLEOTIDE SEQUENCE</scope>
    <source>
        <strain evidence="6">Duluth1</strain>
        <tissue evidence="6">Whole animal</tissue>
    </source>
</reference>
<gene>
    <name evidence="6" type="ORF">DPMN_057658</name>
</gene>
<dbReference type="PROSITE" id="PS50923">
    <property type="entry name" value="SUSHI"/>
    <property type="match status" value="1"/>
</dbReference>
<evidence type="ECO:0000256" key="4">
    <source>
        <dbReference type="SAM" id="SignalP"/>
    </source>
</evidence>
<name>A0A9D4C0K8_DREPO</name>
<keyword evidence="7" id="KW-1185">Reference proteome</keyword>